<dbReference type="RefSeq" id="WP_075065134.1">
    <property type="nucleotide sequence ID" value="NZ_LKAJ02000001.1"/>
</dbReference>
<evidence type="ECO:0000313" key="7">
    <source>
        <dbReference type="Proteomes" id="UP000051497"/>
    </source>
</evidence>
<dbReference type="EMBL" id="LKAJ02000001">
    <property type="protein sequence ID" value="MCS5712731.1"/>
    <property type="molecule type" value="Genomic_DNA"/>
</dbReference>
<reference evidence="6" key="3">
    <citation type="submission" date="2021-06" db="EMBL/GenBank/DDBJ databases">
        <title>Genomic Description and Analysis of Intracellular Bacteria, Candidatus Berkiella cookevillensis and Candidatus Berkiella aquae.</title>
        <authorList>
            <person name="Kidane D.T."/>
            <person name="Mehari Y.T."/>
            <person name="Rice F.C."/>
            <person name="Arivett B.A."/>
            <person name="Farone A.L."/>
            <person name="Berk S.G."/>
            <person name="Farone M.B."/>
        </authorList>
    </citation>
    <scope>NUCLEOTIDE SEQUENCE</scope>
    <source>
        <strain evidence="6">HT99</strain>
    </source>
</reference>
<feature type="binding site" evidence="2">
    <location>
        <begin position="129"/>
        <end position="132"/>
    </location>
    <ligand>
        <name>glutathione</name>
        <dbReference type="ChEBI" id="CHEBI:57925"/>
    </ligand>
</feature>
<dbReference type="PIRSF" id="PIRSF015753">
    <property type="entry name" value="GST"/>
    <property type="match status" value="1"/>
</dbReference>
<dbReference type="InterPro" id="IPR040079">
    <property type="entry name" value="Glutathione_S-Trfase"/>
</dbReference>
<dbReference type="CDD" id="cd03190">
    <property type="entry name" value="GST_C_Omega_like"/>
    <property type="match status" value="1"/>
</dbReference>
<dbReference type="GO" id="GO:0016491">
    <property type="term" value="F:oxidoreductase activity"/>
    <property type="evidence" value="ECO:0007669"/>
    <property type="project" value="UniProtKB-KW"/>
</dbReference>
<dbReference type="EMBL" id="LKAJ01000002">
    <property type="protein sequence ID" value="KRG22066.1"/>
    <property type="molecule type" value="Genomic_DNA"/>
</dbReference>
<comment type="caution">
    <text evidence="5">The sequence shown here is derived from an EMBL/GenBank/DDBJ whole genome shotgun (WGS) entry which is preliminary data.</text>
</comment>
<sequence>MGLLINGQWHDQWYDTHKTKGEFIRESSQFRNWVTPDGKPGPTGKGGFAAESGRYHLYVSYACPWAHRTIIFRALKNLSDHISMSLVHPRMLQRGWEFIPTHPSFRDPLNYCRSLYEVYLLTDPFYTGRVTVPVLWDKKQHEIVSNESSEIIRMFNSAFANISHCDVDYYPTPLRTEIDLINQFIYDNINNGVYRCGFATEQTAYNKAFDSLFSALESLEKRLENQDFLVQNTLTEADWRLFTTLLRFDVVYYSHFKCNLRMIRDFPNLNRYLKALYHVPKIEETVYFDHIKEHYYYSQNTINPSRIVPKGPIIDLN</sequence>
<dbReference type="InterPro" id="IPR036282">
    <property type="entry name" value="Glutathione-S-Trfase_C_sf"/>
</dbReference>
<reference evidence="5" key="1">
    <citation type="submission" date="2015-09" db="EMBL/GenBank/DDBJ databases">
        <title>Draft Genome Sequences of Two Novel Amoeba-resistant Intranuclear Bacteria, Candidatus Berkiella cookevillensis and Candidatus Berkiella aquae.</title>
        <authorList>
            <person name="Mehari Y.T."/>
            <person name="Arivett B.A."/>
            <person name="Farone A.L."/>
            <person name="Gunderson J.H."/>
            <person name="Farone M.B."/>
        </authorList>
    </citation>
    <scope>NUCLEOTIDE SEQUENCE [LARGE SCALE GENOMIC DNA]</scope>
    <source>
        <strain evidence="5">HT99</strain>
    </source>
</reference>
<dbReference type="PANTHER" id="PTHR32419:SF6">
    <property type="entry name" value="GLUTATHIONE S-TRANSFERASE OMEGA-LIKE 1-RELATED"/>
    <property type="match status" value="1"/>
</dbReference>
<dbReference type="Proteomes" id="UP000051497">
    <property type="component" value="Unassembled WGS sequence"/>
</dbReference>
<dbReference type="GO" id="GO:0005737">
    <property type="term" value="C:cytoplasm"/>
    <property type="evidence" value="ECO:0007669"/>
    <property type="project" value="TreeGrafter"/>
</dbReference>
<organism evidence="5">
    <name type="scientific">Candidatus Berkiella aquae</name>
    <dbReference type="NCBI Taxonomy" id="295108"/>
    <lineage>
        <taxon>Bacteria</taxon>
        <taxon>Pseudomonadati</taxon>
        <taxon>Pseudomonadota</taxon>
        <taxon>Gammaproteobacteria</taxon>
        <taxon>Candidatus Berkiellales</taxon>
        <taxon>Candidatus Berkiellaceae</taxon>
        <taxon>Candidatus Berkiella</taxon>
    </lineage>
</organism>
<dbReference type="Pfam" id="PF13410">
    <property type="entry name" value="GST_C_2"/>
    <property type="match status" value="1"/>
</dbReference>
<feature type="active site" description="Nucleophile" evidence="1">
    <location>
        <position position="63"/>
    </location>
</feature>
<dbReference type="Pfam" id="PF13409">
    <property type="entry name" value="GST_N_2"/>
    <property type="match status" value="1"/>
</dbReference>
<accession>A0A0Q9YWG6</accession>
<reference evidence="6" key="2">
    <citation type="journal article" date="2016" name="Genome Announc.">
        <title>Draft Genome Sequences of Two Novel Amoeba-Resistant Intranuclear Bacteria, 'Candidatus Berkiella cookevillensis' and 'Candidatus Berkiella aquae'.</title>
        <authorList>
            <person name="Mehari Y.T."/>
            <person name="Arivett B.A."/>
            <person name="Farone A.L."/>
            <person name="Gunderson J.H."/>
            <person name="Farone M.B."/>
        </authorList>
    </citation>
    <scope>NUCLEOTIDE SEQUENCE</scope>
    <source>
        <strain evidence="6">HT99</strain>
    </source>
</reference>
<feature type="active site" description="Proton donor/acceptor" evidence="1">
    <location>
        <position position="194"/>
    </location>
</feature>
<protein>
    <submittedName>
        <fullName evidence="6">Glutathione S-transferase family protein</fullName>
    </submittedName>
    <submittedName>
        <fullName evidence="5">Glutathionyl-hydroquinone reductase YqjG</fullName>
        <ecNumber evidence="5">1.8.-.-</ecNumber>
    </submittedName>
</protein>
<dbReference type="FunFam" id="3.40.30.10:FF:000058">
    <property type="entry name" value="Glutathione S-transferase, omega"/>
    <property type="match status" value="1"/>
</dbReference>
<dbReference type="InterPro" id="IPR036249">
    <property type="entry name" value="Thioredoxin-like_sf"/>
</dbReference>
<gene>
    <name evidence="5" type="primary">yqjG</name>
    <name evidence="5" type="ORF">HT99x_00483</name>
    <name evidence="6" type="ORF">HT99x_014925</name>
</gene>
<dbReference type="InterPro" id="IPR004045">
    <property type="entry name" value="Glutathione_S-Trfase_N"/>
</dbReference>
<evidence type="ECO:0000256" key="1">
    <source>
        <dbReference type="PIRSR" id="PIRSR015753-1"/>
    </source>
</evidence>
<feature type="site" description="Lowers pKa of active site Cys" evidence="3">
    <location>
        <position position="252"/>
    </location>
</feature>
<proteinExistence type="predicted"/>
<dbReference type="Gene3D" id="3.40.30.10">
    <property type="entry name" value="Glutaredoxin"/>
    <property type="match status" value="1"/>
</dbReference>
<dbReference type="InterPro" id="IPR047047">
    <property type="entry name" value="GST_Omega-like_C"/>
</dbReference>
<dbReference type="PATRIC" id="fig|1590043.3.peg.486"/>
<dbReference type="STRING" id="295108.HT99x_00483"/>
<dbReference type="InterPro" id="IPR016639">
    <property type="entry name" value="GST_Omega/GSH"/>
</dbReference>
<evidence type="ECO:0000259" key="4">
    <source>
        <dbReference type="PROSITE" id="PS50405"/>
    </source>
</evidence>
<evidence type="ECO:0000313" key="6">
    <source>
        <dbReference type="EMBL" id="MCS5712731.1"/>
    </source>
</evidence>
<dbReference type="OrthoDB" id="9769158at2"/>
<feature type="site" description="Lowers pKa of active site Cys" evidence="3">
    <location>
        <position position="295"/>
    </location>
</feature>
<evidence type="ECO:0000313" key="5">
    <source>
        <dbReference type="EMBL" id="KRG22066.1"/>
    </source>
</evidence>
<dbReference type="Gene3D" id="1.20.1050.10">
    <property type="match status" value="1"/>
</dbReference>
<keyword evidence="7" id="KW-1185">Reference proteome</keyword>
<dbReference type="SFLD" id="SFLDS00019">
    <property type="entry name" value="Glutathione_Transferase_(cytos"/>
    <property type="match status" value="1"/>
</dbReference>
<dbReference type="PANTHER" id="PTHR32419">
    <property type="entry name" value="GLUTATHIONYL-HYDROQUINONE REDUCTASE"/>
    <property type="match status" value="1"/>
</dbReference>
<keyword evidence="5" id="KW-0560">Oxidoreductase</keyword>
<dbReference type="AlphaFoldDB" id="A0A0Q9YWG6"/>
<dbReference type="PROSITE" id="PS50405">
    <property type="entry name" value="GST_CTER"/>
    <property type="match status" value="1"/>
</dbReference>
<feature type="binding site" evidence="2">
    <location>
        <begin position="147"/>
        <end position="148"/>
    </location>
    <ligand>
        <name>glutathione</name>
        <dbReference type="ChEBI" id="CHEBI:57925"/>
    </ligand>
</feature>
<feature type="binding site" evidence="2">
    <location>
        <position position="96"/>
    </location>
    <ligand>
        <name>glutathione</name>
        <dbReference type="ChEBI" id="CHEBI:57925"/>
    </ligand>
</feature>
<dbReference type="InterPro" id="IPR010987">
    <property type="entry name" value="Glutathione-S-Trfase_C-like"/>
</dbReference>
<evidence type="ECO:0000256" key="3">
    <source>
        <dbReference type="PIRSR" id="PIRSR015753-3"/>
    </source>
</evidence>
<evidence type="ECO:0000256" key="2">
    <source>
        <dbReference type="PIRSR" id="PIRSR015753-2"/>
    </source>
</evidence>
<name>A0A0Q9YWG6_9GAMM</name>
<dbReference type="SUPFAM" id="SSF52833">
    <property type="entry name" value="Thioredoxin-like"/>
    <property type="match status" value="1"/>
</dbReference>
<dbReference type="EC" id="1.8.-.-" evidence="5"/>
<dbReference type="SUPFAM" id="SSF47616">
    <property type="entry name" value="GST C-terminal domain-like"/>
    <property type="match status" value="1"/>
</dbReference>
<dbReference type="SFLD" id="SFLDG01206">
    <property type="entry name" value="Xi.1"/>
    <property type="match status" value="1"/>
</dbReference>
<dbReference type="SFLD" id="SFLDG01148">
    <property type="entry name" value="Xi_(cytGST)"/>
    <property type="match status" value="1"/>
</dbReference>
<dbReference type="GO" id="GO:0004364">
    <property type="term" value="F:glutathione transferase activity"/>
    <property type="evidence" value="ECO:0007669"/>
    <property type="project" value="InterPro"/>
</dbReference>
<feature type="domain" description="GST C-terminal" evidence="4">
    <location>
        <begin position="171"/>
        <end position="298"/>
    </location>
</feature>